<dbReference type="Gene3D" id="3.40.50.10420">
    <property type="entry name" value="NagB/RpiA/CoA transferase-like"/>
    <property type="match status" value="1"/>
</dbReference>
<evidence type="ECO:0000313" key="3">
    <source>
        <dbReference type="Proteomes" id="UP000010847"/>
    </source>
</evidence>
<reference evidence="2 3" key="1">
    <citation type="submission" date="2013-12" db="EMBL/GenBank/DDBJ databases">
        <authorList>
            <consortium name="DOE Joint Genome Institute"/>
            <person name="Smidt H."/>
            <person name="Huntemann M."/>
            <person name="Han J."/>
            <person name="Chen A."/>
            <person name="Kyrpides N."/>
            <person name="Mavromatis K."/>
            <person name="Markowitz V."/>
            <person name="Palaniappan K."/>
            <person name="Ivanova N."/>
            <person name="Schaumberg A."/>
            <person name="Pati A."/>
            <person name="Liolios K."/>
            <person name="Nordberg H.P."/>
            <person name="Cantor M.N."/>
            <person name="Hua S.X."/>
            <person name="Woyke T."/>
        </authorList>
    </citation>
    <scope>NUCLEOTIDE SEQUENCE [LARGE SCALE GENOMIC DNA]</scope>
    <source>
        <strain evidence="3">DSM 15288</strain>
    </source>
</reference>
<name>W0E8E4_9FIRM</name>
<proteinExistence type="predicted"/>
<dbReference type="RefSeq" id="WP_006718651.1">
    <property type="nucleotide sequence ID" value="NZ_CP007032.1"/>
</dbReference>
<dbReference type="STRING" id="871968.DESME_08635"/>
<dbReference type="PANTHER" id="PTHR43682:SF1">
    <property type="entry name" value="LACTATE UTILIZATION PROTEIN C"/>
    <property type="match status" value="1"/>
</dbReference>
<dbReference type="InterPro" id="IPR037171">
    <property type="entry name" value="NagB/RpiA_transferase-like"/>
</dbReference>
<dbReference type="OrthoDB" id="9794157at2"/>
<keyword evidence="3" id="KW-1185">Reference proteome</keyword>
<dbReference type="InterPro" id="IPR024185">
    <property type="entry name" value="FTHF_cligase-like_sf"/>
</dbReference>
<gene>
    <name evidence="2" type="ORF">DESME_08635</name>
</gene>
<protein>
    <submittedName>
        <fullName evidence="2">Lactate utilization protein C</fullName>
    </submittedName>
</protein>
<dbReference type="eggNOG" id="COG1556">
    <property type="taxonomic scope" value="Bacteria"/>
</dbReference>
<dbReference type="SUPFAM" id="SSF100950">
    <property type="entry name" value="NagB/RpiA/CoA transferase-like"/>
    <property type="match status" value="1"/>
</dbReference>
<dbReference type="InterPro" id="IPR003741">
    <property type="entry name" value="LUD_dom"/>
</dbReference>
<dbReference type="PANTHER" id="PTHR43682">
    <property type="entry name" value="LACTATE UTILIZATION PROTEIN C"/>
    <property type="match status" value="1"/>
</dbReference>
<dbReference type="AlphaFoldDB" id="W0E8E4"/>
<dbReference type="HOGENOM" id="CLU_090664_1_1_9"/>
<dbReference type="EMBL" id="CP007032">
    <property type="protein sequence ID" value="AHF07135.1"/>
    <property type="molecule type" value="Genomic_DNA"/>
</dbReference>
<dbReference type="Pfam" id="PF02589">
    <property type="entry name" value="LUD_dom"/>
    <property type="match status" value="1"/>
</dbReference>
<evidence type="ECO:0000313" key="2">
    <source>
        <dbReference type="EMBL" id="AHF07135.1"/>
    </source>
</evidence>
<evidence type="ECO:0000259" key="1">
    <source>
        <dbReference type="Pfam" id="PF02589"/>
    </source>
</evidence>
<dbReference type="KEGG" id="dmt:DESME_08635"/>
<accession>W0E8E4</accession>
<sequence length="227" mass="25001">MSDPQEFLAHLAKKLGRPTPTSVEPIEFTFPHYQLSNLEERMDILLTNWKSLGGKGIKARTPEEAVPALKNWFGDPEPEWLNNTSILTWGELPDFVTNTFKQLHWATQSYPDSSIERTVRITSAAQSQLGVTGADYGIVQSGSLVLKSNPERGRAVSLLPPRHLAFLPASKIKDELSEIMEELLTAGAPPAGIEIISGPSRTSDIEMDLSIGVHGPIEVYLVIMTEL</sequence>
<organism evidence="2 3">
    <name type="scientific">Desulfitobacterium metallireducens DSM 15288</name>
    <dbReference type="NCBI Taxonomy" id="871968"/>
    <lineage>
        <taxon>Bacteria</taxon>
        <taxon>Bacillati</taxon>
        <taxon>Bacillota</taxon>
        <taxon>Clostridia</taxon>
        <taxon>Eubacteriales</taxon>
        <taxon>Desulfitobacteriaceae</taxon>
        <taxon>Desulfitobacterium</taxon>
    </lineage>
</organism>
<feature type="domain" description="LUD" evidence="1">
    <location>
        <begin position="46"/>
        <end position="224"/>
    </location>
</feature>
<dbReference type="Proteomes" id="UP000010847">
    <property type="component" value="Chromosome"/>
</dbReference>